<dbReference type="Proteomes" id="UP001139516">
    <property type="component" value="Unassembled WGS sequence"/>
</dbReference>
<dbReference type="PANTHER" id="PTHR36152:SF1">
    <property type="entry name" value="UBIQUITIN-LIKE DOMAIN-CONTAINING PROTEIN"/>
    <property type="match status" value="1"/>
</dbReference>
<organism evidence="1 2">
    <name type="scientific">Roseomonas acroporae</name>
    <dbReference type="NCBI Taxonomy" id="2937791"/>
    <lineage>
        <taxon>Bacteria</taxon>
        <taxon>Pseudomonadati</taxon>
        <taxon>Pseudomonadota</taxon>
        <taxon>Alphaproteobacteria</taxon>
        <taxon>Acetobacterales</taxon>
        <taxon>Roseomonadaceae</taxon>
        <taxon>Roseomonas</taxon>
    </lineage>
</organism>
<dbReference type="Gene3D" id="2.30.110.20">
    <property type="entry name" value="Hcp1-like"/>
    <property type="match status" value="1"/>
</dbReference>
<dbReference type="AlphaFoldDB" id="A0A9X1Y8E8"/>
<proteinExistence type="predicted"/>
<comment type="caution">
    <text evidence="1">The sequence shown here is derived from an EMBL/GenBank/DDBJ whole genome shotgun (WGS) entry which is preliminary data.</text>
</comment>
<evidence type="ECO:0000313" key="2">
    <source>
        <dbReference type="Proteomes" id="UP001139516"/>
    </source>
</evidence>
<dbReference type="RefSeq" id="WP_248667259.1">
    <property type="nucleotide sequence ID" value="NZ_JALPRX010000050.1"/>
</dbReference>
<accession>A0A9X1Y8E8</accession>
<dbReference type="SUPFAM" id="SSF141452">
    <property type="entry name" value="Hcp1-like"/>
    <property type="match status" value="1"/>
</dbReference>
<dbReference type="InterPro" id="IPR036624">
    <property type="entry name" value="Hcp1-lik_sf"/>
</dbReference>
<reference evidence="1" key="1">
    <citation type="submission" date="2022-04" db="EMBL/GenBank/DDBJ databases">
        <title>Roseomonas acroporae sp. nov., isolated from coral Acropora digitifera.</title>
        <authorList>
            <person name="Sun H."/>
        </authorList>
    </citation>
    <scope>NUCLEOTIDE SEQUENCE</scope>
    <source>
        <strain evidence="1">NAR14</strain>
    </source>
</reference>
<keyword evidence="2" id="KW-1185">Reference proteome</keyword>
<protein>
    <submittedName>
        <fullName evidence="1">Type VI secretion system tube protein Hcp</fullName>
    </submittedName>
</protein>
<dbReference type="InterPro" id="IPR053165">
    <property type="entry name" value="HSI-I_assembly_Hcp1"/>
</dbReference>
<dbReference type="EMBL" id="JALPRX010000050">
    <property type="protein sequence ID" value="MCK8785138.1"/>
    <property type="molecule type" value="Genomic_DNA"/>
</dbReference>
<name>A0A9X1Y8E8_9PROT</name>
<gene>
    <name evidence="1" type="ORF">M0638_12165</name>
</gene>
<evidence type="ECO:0000313" key="1">
    <source>
        <dbReference type="EMBL" id="MCK8785138.1"/>
    </source>
</evidence>
<dbReference type="Pfam" id="PF05638">
    <property type="entry name" value="T6SS_HCP"/>
    <property type="match status" value="1"/>
</dbReference>
<sequence>MTIYLKYEGIDGDVTSNGFEKFIEVHSAQLGVGRGISSTHGRGEGVREASIPSISELVVTKTFDRSSSLLIQQALKGPLDKKVELHFVRTQGGKAEAYLVYKFEQCAVSGYSLSSGGDRPSESISINFAKFETKNIEVKDKLTAAGGVISYDLRAAKGA</sequence>
<dbReference type="InterPro" id="IPR008514">
    <property type="entry name" value="T6SS_Hcp"/>
</dbReference>
<dbReference type="PANTHER" id="PTHR36152">
    <property type="entry name" value="CYTOPLASMIC PROTEIN-RELATED"/>
    <property type="match status" value="1"/>
</dbReference>